<organism evidence="1 2">
    <name type="scientific">Racocetra persica</name>
    <dbReference type="NCBI Taxonomy" id="160502"/>
    <lineage>
        <taxon>Eukaryota</taxon>
        <taxon>Fungi</taxon>
        <taxon>Fungi incertae sedis</taxon>
        <taxon>Mucoromycota</taxon>
        <taxon>Glomeromycotina</taxon>
        <taxon>Glomeromycetes</taxon>
        <taxon>Diversisporales</taxon>
        <taxon>Gigasporaceae</taxon>
        <taxon>Racocetra</taxon>
    </lineage>
</organism>
<keyword evidence="2" id="KW-1185">Reference proteome</keyword>
<feature type="non-terminal residue" evidence="1">
    <location>
        <position position="1"/>
    </location>
</feature>
<comment type="caution">
    <text evidence="1">The sequence shown here is derived from an EMBL/GenBank/DDBJ whole genome shotgun (WGS) entry which is preliminary data.</text>
</comment>
<sequence length="55" mass="6523">KLIQLKDIFEPECITDFGYQTLIYLEQLDDPNSVTTATNIVNWYYFHLLENSSHQ</sequence>
<dbReference type="Proteomes" id="UP000789920">
    <property type="component" value="Unassembled WGS sequence"/>
</dbReference>
<proteinExistence type="predicted"/>
<evidence type="ECO:0000313" key="2">
    <source>
        <dbReference type="Proteomes" id="UP000789920"/>
    </source>
</evidence>
<feature type="non-terminal residue" evidence="1">
    <location>
        <position position="55"/>
    </location>
</feature>
<accession>A0ACA9RE79</accession>
<reference evidence="1" key="1">
    <citation type="submission" date="2021-06" db="EMBL/GenBank/DDBJ databases">
        <authorList>
            <person name="Kallberg Y."/>
            <person name="Tangrot J."/>
            <person name="Rosling A."/>
        </authorList>
    </citation>
    <scope>NUCLEOTIDE SEQUENCE</scope>
    <source>
        <strain evidence="1">MA461A</strain>
    </source>
</reference>
<dbReference type="EMBL" id="CAJVQC010050717">
    <property type="protein sequence ID" value="CAG8789439.1"/>
    <property type="molecule type" value="Genomic_DNA"/>
</dbReference>
<protein>
    <submittedName>
        <fullName evidence="1">32409_t:CDS:1</fullName>
    </submittedName>
</protein>
<evidence type="ECO:0000313" key="1">
    <source>
        <dbReference type="EMBL" id="CAG8789439.1"/>
    </source>
</evidence>
<gene>
    <name evidence="1" type="ORF">RPERSI_LOCUS18891</name>
</gene>
<name>A0ACA9RE79_9GLOM</name>